<reference evidence="1 2" key="1">
    <citation type="submission" date="2024-09" db="EMBL/GenBank/DDBJ databases">
        <authorList>
            <person name="Sun Q."/>
            <person name="Mori K."/>
        </authorList>
    </citation>
    <scope>NUCLEOTIDE SEQUENCE [LARGE SCALE GENOMIC DNA]</scope>
    <source>
        <strain evidence="1 2">JCM 3307</strain>
    </source>
</reference>
<evidence type="ECO:0000313" key="1">
    <source>
        <dbReference type="EMBL" id="MFB9442531.1"/>
    </source>
</evidence>
<gene>
    <name evidence="1" type="ORF">ACFFTR_05460</name>
</gene>
<evidence type="ECO:0008006" key="3">
    <source>
        <dbReference type="Google" id="ProtNLM"/>
    </source>
</evidence>
<dbReference type="EMBL" id="JBHMCA010000014">
    <property type="protein sequence ID" value="MFB9442531.1"/>
    <property type="molecule type" value="Genomic_DNA"/>
</dbReference>
<accession>A0ABV5M124</accession>
<keyword evidence="2" id="KW-1185">Reference proteome</keyword>
<evidence type="ECO:0000313" key="2">
    <source>
        <dbReference type="Proteomes" id="UP001589608"/>
    </source>
</evidence>
<proteinExistence type="predicted"/>
<comment type="caution">
    <text evidence="1">The sequence shown here is derived from an EMBL/GenBank/DDBJ whole genome shotgun (WGS) entry which is preliminary data.</text>
</comment>
<dbReference type="RefSeq" id="WP_223100877.1">
    <property type="nucleotide sequence ID" value="NZ_CP061913.1"/>
</dbReference>
<dbReference type="Proteomes" id="UP001589608">
    <property type="component" value="Unassembled WGS sequence"/>
</dbReference>
<name>A0ABV5M124_9ACTN</name>
<sequence>MMRLDELANRLELAGDQLAAASTTITVIDPGPRSLGADTAGALGQAGRELHRILAIALSARSRETAAHGARLAETGQSLRAAAGAYRAADEEAS</sequence>
<organism evidence="1 2">
    <name type="scientific">Dactylosporangium vinaceum</name>
    <dbReference type="NCBI Taxonomy" id="53362"/>
    <lineage>
        <taxon>Bacteria</taxon>
        <taxon>Bacillati</taxon>
        <taxon>Actinomycetota</taxon>
        <taxon>Actinomycetes</taxon>
        <taxon>Micromonosporales</taxon>
        <taxon>Micromonosporaceae</taxon>
        <taxon>Dactylosporangium</taxon>
    </lineage>
</organism>
<protein>
    <recommendedName>
        <fullName evidence="3">ESX-1 secretion-associated protein</fullName>
    </recommendedName>
</protein>